<proteinExistence type="predicted"/>
<comment type="caution">
    <text evidence="2">The sequence shown here is derived from an EMBL/GenBank/DDBJ whole genome shotgun (WGS) entry which is preliminary data.</text>
</comment>
<feature type="compositionally biased region" description="Low complexity" evidence="1">
    <location>
        <begin position="25"/>
        <end position="45"/>
    </location>
</feature>
<gene>
    <name evidence="2" type="ORF">DNG_03230</name>
</gene>
<protein>
    <submittedName>
        <fullName evidence="2">Uncharacterized protein</fullName>
    </submittedName>
</protein>
<feature type="region of interest" description="Disordered" evidence="1">
    <location>
        <begin position="1"/>
        <end position="122"/>
    </location>
</feature>
<dbReference type="Proteomes" id="UP001187682">
    <property type="component" value="Unassembled WGS sequence"/>
</dbReference>
<feature type="compositionally biased region" description="Low complexity" evidence="1">
    <location>
        <begin position="78"/>
        <end position="103"/>
    </location>
</feature>
<accession>A0AAE8MUV8</accession>
<evidence type="ECO:0000313" key="3">
    <source>
        <dbReference type="Proteomes" id="UP001187682"/>
    </source>
</evidence>
<sequence length="264" mass="26789">MAPRKPAARKGKVVAEAPGAPESTPPAAVGSDPSGSAAASSPAVDLAPVDPPSADSDLGVPAAPTPGTGLSPEGSPVRATQSPAAQPAPATASSSTPKRSATADSNVGSAKRARVSAPSRPPGLERDVWCIACLRRLDGHPGHKCLHQTGAGRKCTHCSAGGHVCQHLPNELVDLAQRYLAAAECRDASDDRFMDFVHVRGELFRALPSSRESRSASSVAPATLQLPAELLAVLTRIADALEGQLARSAPAPTPAAKRGGGARK</sequence>
<feature type="compositionally biased region" description="Basic residues" evidence="1">
    <location>
        <begin position="1"/>
        <end position="12"/>
    </location>
</feature>
<keyword evidence="3" id="KW-1185">Reference proteome</keyword>
<dbReference type="AlphaFoldDB" id="A0AAE8MUV8"/>
<dbReference type="EMBL" id="ONZQ02000003">
    <property type="protein sequence ID" value="SPO00385.1"/>
    <property type="molecule type" value="Genomic_DNA"/>
</dbReference>
<name>A0AAE8MUV8_9PEZI</name>
<evidence type="ECO:0000313" key="2">
    <source>
        <dbReference type="EMBL" id="SPO00385.1"/>
    </source>
</evidence>
<reference evidence="2" key="1">
    <citation type="submission" date="2018-03" db="EMBL/GenBank/DDBJ databases">
        <authorList>
            <person name="Guldener U."/>
        </authorList>
    </citation>
    <scope>NUCLEOTIDE SEQUENCE</scope>
</reference>
<feature type="region of interest" description="Disordered" evidence="1">
    <location>
        <begin position="244"/>
        <end position="264"/>
    </location>
</feature>
<evidence type="ECO:0000256" key="1">
    <source>
        <dbReference type="SAM" id="MobiDB-lite"/>
    </source>
</evidence>
<organism evidence="2 3">
    <name type="scientific">Cephalotrichum gorgonifer</name>
    <dbReference type="NCBI Taxonomy" id="2041049"/>
    <lineage>
        <taxon>Eukaryota</taxon>
        <taxon>Fungi</taxon>
        <taxon>Dikarya</taxon>
        <taxon>Ascomycota</taxon>
        <taxon>Pezizomycotina</taxon>
        <taxon>Sordariomycetes</taxon>
        <taxon>Hypocreomycetidae</taxon>
        <taxon>Microascales</taxon>
        <taxon>Microascaceae</taxon>
        <taxon>Cephalotrichum</taxon>
    </lineage>
</organism>